<reference evidence="4" key="1">
    <citation type="journal article" date="2015" name="Genome Announc.">
        <title>Genome sequence of the AIDS-associated pathogen Penicillium marneffei (ATCC18224) and its near taxonomic relative Talaromyces stipitatus (ATCC10500).</title>
        <authorList>
            <person name="Nierman W.C."/>
            <person name="Fedorova-Abrams N.D."/>
            <person name="Andrianopoulos A."/>
        </authorList>
    </citation>
    <scope>NUCLEOTIDE SEQUENCE [LARGE SCALE GENOMIC DNA]</scope>
    <source>
        <strain evidence="4">ATCC 10500 / CBS 375.48 / QM 6759 / NRRL 1006</strain>
    </source>
</reference>
<keyword evidence="4" id="KW-1185">Reference proteome</keyword>
<dbReference type="RefSeq" id="XP_002340252.1">
    <property type="nucleotide sequence ID" value="XM_002340211.1"/>
</dbReference>
<dbReference type="eggNOG" id="ENOG502S4C0">
    <property type="taxonomic scope" value="Eukaryota"/>
</dbReference>
<dbReference type="OMA" id="PAKMNTS"/>
<evidence type="ECO:0000256" key="2">
    <source>
        <dbReference type="SAM" id="Phobius"/>
    </source>
</evidence>
<dbReference type="EMBL" id="EQ962652">
    <property type="protein sequence ID" value="EED22865.1"/>
    <property type="molecule type" value="Genomic_DNA"/>
</dbReference>
<dbReference type="GeneID" id="8102423"/>
<keyword evidence="2" id="KW-1133">Transmembrane helix</keyword>
<accession>B8LYD6</accession>
<dbReference type="HOGENOM" id="CLU_1714522_0_0_1"/>
<dbReference type="InParanoid" id="B8LYD6"/>
<feature type="region of interest" description="Disordered" evidence="1">
    <location>
        <begin position="80"/>
        <end position="175"/>
    </location>
</feature>
<evidence type="ECO:0000313" key="4">
    <source>
        <dbReference type="Proteomes" id="UP000001745"/>
    </source>
</evidence>
<dbReference type="VEuPathDB" id="FungiDB:TSTA_063450"/>
<protein>
    <submittedName>
        <fullName evidence="3">Uncharacterized protein</fullName>
    </submittedName>
</protein>
<dbReference type="PhylomeDB" id="B8LYD6"/>
<dbReference type="STRING" id="441959.B8LYD6"/>
<keyword evidence="2" id="KW-0812">Transmembrane</keyword>
<keyword evidence="2" id="KW-0472">Membrane</keyword>
<gene>
    <name evidence="3" type="ORF">TSTA_063450</name>
</gene>
<feature type="compositionally biased region" description="Polar residues" evidence="1">
    <location>
        <begin position="126"/>
        <end position="144"/>
    </location>
</feature>
<evidence type="ECO:0000313" key="3">
    <source>
        <dbReference type="EMBL" id="EED22865.1"/>
    </source>
</evidence>
<proteinExistence type="predicted"/>
<dbReference type="Proteomes" id="UP000001745">
    <property type="component" value="Unassembled WGS sequence"/>
</dbReference>
<dbReference type="AlphaFoldDB" id="B8LYD6"/>
<name>B8LYD6_TALSN</name>
<feature type="compositionally biased region" description="Basic and acidic residues" evidence="1">
    <location>
        <begin position="109"/>
        <end position="120"/>
    </location>
</feature>
<organism evidence="3 4">
    <name type="scientific">Talaromyces stipitatus (strain ATCC 10500 / CBS 375.48 / QM 6759 / NRRL 1006)</name>
    <name type="common">Penicillium stipitatum</name>
    <dbReference type="NCBI Taxonomy" id="441959"/>
    <lineage>
        <taxon>Eukaryota</taxon>
        <taxon>Fungi</taxon>
        <taxon>Dikarya</taxon>
        <taxon>Ascomycota</taxon>
        <taxon>Pezizomycotina</taxon>
        <taxon>Eurotiomycetes</taxon>
        <taxon>Eurotiomycetidae</taxon>
        <taxon>Eurotiales</taxon>
        <taxon>Trichocomaceae</taxon>
        <taxon>Talaromyces</taxon>
        <taxon>Talaromyces sect. Talaromyces</taxon>
    </lineage>
</organism>
<dbReference type="OrthoDB" id="4590707at2759"/>
<sequence>MRIKAAMMSSRLPRILRGTALSPQARFVAANIRNRQQVIARRSYAEAADNNVHERRKGNFPWLVLSVAITVPAAWYLWSSGPKETSQGAGPKRPAVKGPEEGRQVSGEKQSERDPAHAIKPEGNIGENSGAQTSKQQGVSNDDTMNPYLNAPGKGEKPEGVTDSSKLKGTVSPER</sequence>
<evidence type="ECO:0000256" key="1">
    <source>
        <dbReference type="SAM" id="MobiDB-lite"/>
    </source>
</evidence>
<feature type="transmembrane region" description="Helical" evidence="2">
    <location>
        <begin position="60"/>
        <end position="78"/>
    </location>
</feature>